<sequence>MMKAKKNSSLQYFNEETVLASTKAELFNTLINRR</sequence>
<dbReference type="EMBL" id="KQ419537">
    <property type="protein sequence ID" value="KOF83256.1"/>
    <property type="molecule type" value="Genomic_DNA"/>
</dbReference>
<protein>
    <submittedName>
        <fullName evidence="1">Uncharacterized protein</fullName>
    </submittedName>
</protein>
<accession>A0A0L8H1W6</accession>
<gene>
    <name evidence="1" type="ORF">OCBIM_22024129mg</name>
</gene>
<name>A0A0L8H1W6_OCTBM</name>
<proteinExistence type="predicted"/>
<reference evidence="1" key="1">
    <citation type="submission" date="2015-07" db="EMBL/GenBank/DDBJ databases">
        <title>MeaNS - Measles Nucleotide Surveillance Program.</title>
        <authorList>
            <person name="Tran T."/>
            <person name="Druce J."/>
        </authorList>
    </citation>
    <scope>NUCLEOTIDE SEQUENCE</scope>
    <source>
        <strain evidence="1">UCB-OBI-ISO-001</strain>
        <tissue evidence="1">Gonad</tissue>
    </source>
</reference>
<evidence type="ECO:0000313" key="1">
    <source>
        <dbReference type="EMBL" id="KOF83256.1"/>
    </source>
</evidence>
<dbReference type="AlphaFoldDB" id="A0A0L8H1W6"/>
<organism evidence="1">
    <name type="scientific">Octopus bimaculoides</name>
    <name type="common">California two-spotted octopus</name>
    <dbReference type="NCBI Taxonomy" id="37653"/>
    <lineage>
        <taxon>Eukaryota</taxon>
        <taxon>Metazoa</taxon>
        <taxon>Spiralia</taxon>
        <taxon>Lophotrochozoa</taxon>
        <taxon>Mollusca</taxon>
        <taxon>Cephalopoda</taxon>
        <taxon>Coleoidea</taxon>
        <taxon>Octopodiformes</taxon>
        <taxon>Octopoda</taxon>
        <taxon>Incirrata</taxon>
        <taxon>Octopodidae</taxon>
        <taxon>Octopus</taxon>
    </lineage>
</organism>